<dbReference type="RefSeq" id="WP_189822329.1">
    <property type="nucleotide sequence ID" value="NZ_BMVC01000002.1"/>
</dbReference>
<dbReference type="SUPFAM" id="SSF46894">
    <property type="entry name" value="C-terminal effector domain of the bipartite response regulators"/>
    <property type="match status" value="1"/>
</dbReference>
<dbReference type="Proteomes" id="UP000638353">
    <property type="component" value="Unassembled WGS sequence"/>
</dbReference>
<dbReference type="InterPro" id="IPR051797">
    <property type="entry name" value="TrmB-like"/>
</dbReference>
<comment type="caution">
    <text evidence="1">The sequence shown here is derived from an EMBL/GenBank/DDBJ whole genome shotgun (WGS) entry which is preliminary data.</text>
</comment>
<name>A0A918WU04_9ACTN</name>
<gene>
    <name evidence="1" type="ORF">GCM10010334_11220</name>
</gene>
<evidence type="ECO:0008006" key="3">
    <source>
        <dbReference type="Google" id="ProtNLM"/>
    </source>
</evidence>
<proteinExistence type="predicted"/>
<dbReference type="PANTHER" id="PTHR34293">
    <property type="entry name" value="HTH-TYPE TRANSCRIPTIONAL REGULATOR TRMBL2"/>
    <property type="match status" value="1"/>
</dbReference>
<dbReference type="InterPro" id="IPR036388">
    <property type="entry name" value="WH-like_DNA-bd_sf"/>
</dbReference>
<dbReference type="InterPro" id="IPR016032">
    <property type="entry name" value="Sig_transdc_resp-reg_C-effctor"/>
</dbReference>
<reference evidence="1" key="2">
    <citation type="submission" date="2020-09" db="EMBL/GenBank/DDBJ databases">
        <authorList>
            <person name="Sun Q."/>
            <person name="Ohkuma M."/>
        </authorList>
    </citation>
    <scope>NUCLEOTIDE SEQUENCE</scope>
    <source>
        <strain evidence="1">JCM 4637</strain>
    </source>
</reference>
<evidence type="ECO:0000313" key="1">
    <source>
        <dbReference type="EMBL" id="GHC82741.1"/>
    </source>
</evidence>
<dbReference type="Gene3D" id="1.10.10.10">
    <property type="entry name" value="Winged helix-like DNA-binding domain superfamily/Winged helix DNA-binding domain"/>
    <property type="match status" value="1"/>
</dbReference>
<dbReference type="EMBL" id="BMVC01000002">
    <property type="protein sequence ID" value="GHC82741.1"/>
    <property type="molecule type" value="Genomic_DNA"/>
</dbReference>
<dbReference type="PANTHER" id="PTHR34293:SF1">
    <property type="entry name" value="HTH-TYPE TRANSCRIPTIONAL REGULATOR TRMBL2"/>
    <property type="match status" value="1"/>
</dbReference>
<organism evidence="1 2">
    <name type="scientific">Streptomyces finlayi</name>
    <dbReference type="NCBI Taxonomy" id="67296"/>
    <lineage>
        <taxon>Bacteria</taxon>
        <taxon>Bacillati</taxon>
        <taxon>Actinomycetota</taxon>
        <taxon>Actinomycetes</taxon>
        <taxon>Kitasatosporales</taxon>
        <taxon>Streptomycetaceae</taxon>
        <taxon>Streptomyces</taxon>
    </lineage>
</organism>
<dbReference type="AlphaFoldDB" id="A0A918WU04"/>
<accession>A0A918WU04</accession>
<reference evidence="1" key="1">
    <citation type="journal article" date="2014" name="Int. J. Syst. Evol. Microbiol.">
        <title>Complete genome sequence of Corynebacterium casei LMG S-19264T (=DSM 44701T), isolated from a smear-ripened cheese.</title>
        <authorList>
            <consortium name="US DOE Joint Genome Institute (JGI-PGF)"/>
            <person name="Walter F."/>
            <person name="Albersmeier A."/>
            <person name="Kalinowski J."/>
            <person name="Ruckert C."/>
        </authorList>
    </citation>
    <scope>NUCLEOTIDE SEQUENCE</scope>
    <source>
        <strain evidence="1">JCM 4637</strain>
    </source>
</reference>
<protein>
    <recommendedName>
        <fullName evidence="3">HTH luxR-type domain-containing protein</fullName>
    </recommendedName>
</protein>
<evidence type="ECO:0000313" key="2">
    <source>
        <dbReference type="Proteomes" id="UP000638353"/>
    </source>
</evidence>
<sequence>MLPAITVLEGLERINASLDIASAACRAEVRTLQPGGARSEIHLAEALERTALLADRGVRMRSLYQHTVRYDYGLQAYLERLPTVQLEARTTEELPPRLMIFDQTAAFVPCGPGTQIALELREPSLVAHLTTAFDRIWHQAIPLTDPLPHHTTTIRRTIARLLVEGNTDETIAHRLGLNIRTCRAHIAKLATSLGGTTNRAQLGYLIATSGILDG</sequence>
<dbReference type="GO" id="GO:0003677">
    <property type="term" value="F:DNA binding"/>
    <property type="evidence" value="ECO:0007669"/>
    <property type="project" value="InterPro"/>
</dbReference>
<dbReference type="GO" id="GO:0006355">
    <property type="term" value="P:regulation of DNA-templated transcription"/>
    <property type="evidence" value="ECO:0007669"/>
    <property type="project" value="InterPro"/>
</dbReference>